<keyword evidence="8" id="KW-1185">Reference proteome</keyword>
<feature type="coiled-coil region" evidence="3">
    <location>
        <begin position="145"/>
        <end position="235"/>
    </location>
</feature>
<keyword evidence="4" id="KW-1133">Transmembrane helix</keyword>
<feature type="domain" description="Multidrug resistance protein MdtA-like C-terminal permuted SH3" evidence="6">
    <location>
        <begin position="365"/>
        <end position="401"/>
    </location>
</feature>
<dbReference type="Pfam" id="PF25954">
    <property type="entry name" value="Beta-barrel_RND_2"/>
    <property type="match status" value="1"/>
</dbReference>
<evidence type="ECO:0000256" key="4">
    <source>
        <dbReference type="SAM" id="Phobius"/>
    </source>
</evidence>
<dbReference type="PANTHER" id="PTHR32347">
    <property type="entry name" value="EFFLUX SYSTEM COMPONENT YKNX-RELATED"/>
    <property type="match status" value="1"/>
</dbReference>
<keyword evidence="4" id="KW-0812">Transmembrane</keyword>
<evidence type="ECO:0000256" key="2">
    <source>
        <dbReference type="ARBA" id="ARBA00023054"/>
    </source>
</evidence>
<proteinExistence type="predicted"/>
<organism evidence="7 8">
    <name type="scientific">Neolewinella lacunae</name>
    <dbReference type="NCBI Taxonomy" id="1517758"/>
    <lineage>
        <taxon>Bacteria</taxon>
        <taxon>Pseudomonadati</taxon>
        <taxon>Bacteroidota</taxon>
        <taxon>Saprospiria</taxon>
        <taxon>Saprospirales</taxon>
        <taxon>Lewinellaceae</taxon>
        <taxon>Neolewinella</taxon>
    </lineage>
</organism>
<evidence type="ECO:0000313" key="7">
    <source>
        <dbReference type="EMBL" id="MBC6996265.1"/>
    </source>
</evidence>
<dbReference type="InterPro" id="IPR058792">
    <property type="entry name" value="Beta-barrel_RND_2"/>
</dbReference>
<dbReference type="Gene3D" id="2.40.420.20">
    <property type="match status" value="1"/>
</dbReference>
<dbReference type="Proteomes" id="UP000650081">
    <property type="component" value="Unassembled WGS sequence"/>
</dbReference>
<reference evidence="7" key="1">
    <citation type="submission" date="2020-08" db="EMBL/GenBank/DDBJ databases">
        <title>Lewinella bacteria from marine environments.</title>
        <authorList>
            <person name="Zhong Y."/>
        </authorList>
    </citation>
    <scope>NUCLEOTIDE SEQUENCE</scope>
    <source>
        <strain evidence="7">KCTC 42187</strain>
    </source>
</reference>
<feature type="domain" description="CusB-like beta-barrel" evidence="5">
    <location>
        <begin position="275"/>
        <end position="335"/>
    </location>
</feature>
<protein>
    <submittedName>
        <fullName evidence="7">Efflux RND transporter periplasmic adaptor subunit</fullName>
    </submittedName>
</protein>
<keyword evidence="2 3" id="KW-0175">Coiled coil</keyword>
<dbReference type="EMBL" id="JACSIT010000152">
    <property type="protein sequence ID" value="MBC6996265.1"/>
    <property type="molecule type" value="Genomic_DNA"/>
</dbReference>
<dbReference type="Gene3D" id="1.10.287.470">
    <property type="entry name" value="Helix hairpin bin"/>
    <property type="match status" value="1"/>
</dbReference>
<comment type="caution">
    <text evidence="7">The sequence shown here is derived from an EMBL/GenBank/DDBJ whole genome shotgun (WGS) entry which is preliminary data.</text>
</comment>
<evidence type="ECO:0000259" key="5">
    <source>
        <dbReference type="Pfam" id="PF25954"/>
    </source>
</evidence>
<evidence type="ECO:0000256" key="3">
    <source>
        <dbReference type="SAM" id="Coils"/>
    </source>
</evidence>
<evidence type="ECO:0000313" key="8">
    <source>
        <dbReference type="Proteomes" id="UP000650081"/>
    </source>
</evidence>
<feature type="transmembrane region" description="Helical" evidence="4">
    <location>
        <begin position="21"/>
        <end position="39"/>
    </location>
</feature>
<dbReference type="RefSeq" id="WP_187468278.1">
    <property type="nucleotide sequence ID" value="NZ_JACSIT010000152.1"/>
</dbReference>
<evidence type="ECO:0000256" key="1">
    <source>
        <dbReference type="ARBA" id="ARBA00004196"/>
    </source>
</evidence>
<sequence length="415" mass="46250">MDRTIDTRTIAKRRNGRILKWGLLILCLLAGIYFGLRLLRPSADENKLRFATVERGEVLNTVNATALVLPAFEEQINASVGTNIASVLLRTGSEVKAGDLMMTLDRNYVSLQLDGRRDQLALKENNIGLLKLEYQRDLKDLGYDAEIKTLELAAAEARLADAQRLLKVGGATEEEVEAADLAVRITKLESEKLNNALAYSRNSLAGRERQLQLEVGMEEKEVQQLSRKLRETEVRAPRPGVITWVNENIGQRVEEGAPLVRIANLGSYKIEGSCSDRMAEQLSVGLPVELRLPKAKLSGHITAILPEVTDNTLRFRVELDEPSNENLRPNLRAELYVITDRREDVLRVRNGPAFRGGMQQSIFVLRGEEAVRTEVSTGLRNGDFVEITGGLEPGDRIIISATEDLERVSAFKINE</sequence>
<comment type="subcellular location">
    <subcellularLocation>
        <location evidence="1">Cell envelope</location>
    </subcellularLocation>
</comment>
<dbReference type="PANTHER" id="PTHR32347:SF14">
    <property type="entry name" value="EFFLUX SYSTEM COMPONENT YKNX-RELATED"/>
    <property type="match status" value="1"/>
</dbReference>
<evidence type="ECO:0000259" key="6">
    <source>
        <dbReference type="Pfam" id="PF25967"/>
    </source>
</evidence>
<name>A0A923T927_9BACT</name>
<dbReference type="InterPro" id="IPR011053">
    <property type="entry name" value="Single_hybrid_motif"/>
</dbReference>
<dbReference type="Gene3D" id="2.40.50.100">
    <property type="match status" value="1"/>
</dbReference>
<gene>
    <name evidence="7" type="ORF">H9S92_18990</name>
</gene>
<dbReference type="SUPFAM" id="SSF51230">
    <property type="entry name" value="Single hybrid motif"/>
    <property type="match status" value="1"/>
</dbReference>
<dbReference type="GO" id="GO:0030313">
    <property type="term" value="C:cell envelope"/>
    <property type="evidence" value="ECO:0007669"/>
    <property type="project" value="UniProtKB-SubCell"/>
</dbReference>
<dbReference type="InterPro" id="IPR058627">
    <property type="entry name" value="MdtA-like_C"/>
</dbReference>
<keyword evidence="4" id="KW-0472">Membrane</keyword>
<accession>A0A923T927</accession>
<dbReference type="InterPro" id="IPR050465">
    <property type="entry name" value="UPF0194_transport"/>
</dbReference>
<dbReference type="Gene3D" id="2.40.30.170">
    <property type="match status" value="1"/>
</dbReference>
<dbReference type="Pfam" id="PF25967">
    <property type="entry name" value="RND-MFP_C"/>
    <property type="match status" value="1"/>
</dbReference>
<dbReference type="AlphaFoldDB" id="A0A923T927"/>